<evidence type="ECO:0000313" key="3">
    <source>
        <dbReference type="Proteomes" id="UP000647172"/>
    </source>
</evidence>
<accession>A0A919JM77</accession>
<dbReference type="InterPro" id="IPR046264">
    <property type="entry name" value="DUF6297"/>
</dbReference>
<sequence length="499" mass="51799">MTAPVTVGELRRWVRRTQSTHRERGERLGNVYFAVLFVLIVGGMVHRQIAAVVWPAGPNASELAGDSLLVVLAGGLYLALRRLGPLALSRPAASWLLTAPVSRRRLLLPSLWVALTGAAVAGAVGGLAVLGHVAARPVSGADGLLPLVGALLGGVLLLVALGAQAGRRWAAWSDHAAYLLVGVGLAGLVADSAVGAPRADAGWPAAPVVTALAGALAVVVTVLLLLAVRRLATTPNERILEAAKTAGTLFDSAYGLEPSFVTEMVERRYWAHRKLRSRRLWRRVPVLVAQDLLLLRRRPRRVLWVVGSTALPALLANAPGWLVGLAVLLGGLTAGGVTAGTIRIDAGNPVLLRLLGLSSRQAIGQRLWVPGVLSGLWYAAALTVLTLIGDGPAGPWWALGLALGPVGAAATMRRARVGFVDNGLMPLDTPMGSVSTGPLLNAVAGLDVLLLGLPTVVQLTQGGPLSWTGVAVQAAVAVIGARAYLNATTEADRVELSGR</sequence>
<name>A0A919JM77_9ACTN</name>
<feature type="transmembrane region" description="Helical" evidence="1">
    <location>
        <begin position="367"/>
        <end position="388"/>
    </location>
</feature>
<evidence type="ECO:0000256" key="1">
    <source>
        <dbReference type="SAM" id="Phobius"/>
    </source>
</evidence>
<feature type="transmembrane region" description="Helical" evidence="1">
    <location>
        <begin position="111"/>
        <end position="131"/>
    </location>
</feature>
<feature type="transmembrane region" description="Helical" evidence="1">
    <location>
        <begin position="433"/>
        <end position="453"/>
    </location>
</feature>
<protein>
    <submittedName>
        <fullName evidence="2">Uncharacterized protein</fullName>
    </submittedName>
</protein>
<keyword evidence="1" id="KW-0812">Transmembrane</keyword>
<feature type="transmembrane region" description="Helical" evidence="1">
    <location>
        <begin position="31"/>
        <end position="57"/>
    </location>
</feature>
<keyword evidence="3" id="KW-1185">Reference proteome</keyword>
<reference evidence="2" key="1">
    <citation type="submission" date="2021-01" db="EMBL/GenBank/DDBJ databases">
        <title>Whole genome shotgun sequence of Actinoplanes nipponensis NBRC 14063.</title>
        <authorList>
            <person name="Komaki H."/>
            <person name="Tamura T."/>
        </authorList>
    </citation>
    <scope>NUCLEOTIDE SEQUENCE</scope>
    <source>
        <strain evidence="2">NBRC 14063</strain>
    </source>
</reference>
<proteinExistence type="predicted"/>
<feature type="transmembrane region" description="Helical" evidence="1">
    <location>
        <begin position="465"/>
        <end position="485"/>
    </location>
</feature>
<dbReference type="EMBL" id="BOMQ01000083">
    <property type="protein sequence ID" value="GIE53353.1"/>
    <property type="molecule type" value="Genomic_DNA"/>
</dbReference>
<evidence type="ECO:0000313" key="2">
    <source>
        <dbReference type="EMBL" id="GIE53353.1"/>
    </source>
</evidence>
<feature type="transmembrane region" description="Helical" evidence="1">
    <location>
        <begin position="63"/>
        <end position="80"/>
    </location>
</feature>
<gene>
    <name evidence="2" type="ORF">Ani05nite_68870</name>
</gene>
<keyword evidence="1" id="KW-1133">Transmembrane helix</keyword>
<comment type="caution">
    <text evidence="2">The sequence shown here is derived from an EMBL/GenBank/DDBJ whole genome shotgun (WGS) entry which is preliminary data.</text>
</comment>
<feature type="transmembrane region" description="Helical" evidence="1">
    <location>
        <begin position="302"/>
        <end position="319"/>
    </location>
</feature>
<feature type="transmembrane region" description="Helical" evidence="1">
    <location>
        <begin position="394"/>
        <end position="412"/>
    </location>
</feature>
<feature type="transmembrane region" description="Helical" evidence="1">
    <location>
        <begin position="143"/>
        <end position="163"/>
    </location>
</feature>
<dbReference type="Proteomes" id="UP000647172">
    <property type="component" value="Unassembled WGS sequence"/>
</dbReference>
<dbReference type="AlphaFoldDB" id="A0A919JM77"/>
<feature type="transmembrane region" description="Helical" evidence="1">
    <location>
        <begin position="325"/>
        <end position="346"/>
    </location>
</feature>
<keyword evidence="1" id="KW-0472">Membrane</keyword>
<dbReference type="RefSeq" id="WP_203775357.1">
    <property type="nucleotide sequence ID" value="NZ_BAAAYJ010000040.1"/>
</dbReference>
<feature type="transmembrane region" description="Helical" evidence="1">
    <location>
        <begin position="175"/>
        <end position="196"/>
    </location>
</feature>
<feature type="transmembrane region" description="Helical" evidence="1">
    <location>
        <begin position="208"/>
        <end position="228"/>
    </location>
</feature>
<dbReference type="Pfam" id="PF19814">
    <property type="entry name" value="DUF6297"/>
    <property type="match status" value="1"/>
</dbReference>
<organism evidence="2 3">
    <name type="scientific">Actinoplanes nipponensis</name>
    <dbReference type="NCBI Taxonomy" id="135950"/>
    <lineage>
        <taxon>Bacteria</taxon>
        <taxon>Bacillati</taxon>
        <taxon>Actinomycetota</taxon>
        <taxon>Actinomycetes</taxon>
        <taxon>Micromonosporales</taxon>
        <taxon>Micromonosporaceae</taxon>
        <taxon>Actinoplanes</taxon>
    </lineage>
</organism>